<dbReference type="PANTHER" id="PTHR43289:SF6">
    <property type="entry name" value="SERINE_THREONINE-PROTEIN KINASE NEKL-3"/>
    <property type="match status" value="1"/>
</dbReference>
<evidence type="ECO:0000313" key="10">
    <source>
        <dbReference type="Proteomes" id="UP001500266"/>
    </source>
</evidence>
<sequence length="524" mass="56997">MRVPLRGSVPLQLILSGGRGLSNRQGRLYHRRVAEETRPGRVIGGRYRLTGELAAGGFGRVWRAWDTVLDVEVAVKEVWLHPGISGPAREEMLRRATREARNAARLRNHPNIVTVHDVVIEDGAPWTVMQLVSGRSLHEHVSEQGPLEPETAQKAARALLSALAKAHEAGIVHRDVKPANVMLAADGDVLLTDFGIAVQQGETRLTAPGTFIGTADYLAPERIRGRDERPASDLFSLGATLYFAVEGVPPFHRGTPDETYGAILMEDPPWPQRAGGLAPLIERLLRKDPDRRPTAARALELLDLPPTKAVTAPGRREPKKAEADKPKKAEADKPKKSGADRPKQGKSSNAPKGQHKPESKYPPKPQSKKPQPATASSAAKSTRPARSQTRAKQQPESSDHTWLWVVGIAAAVSGLLYAEHPGFAEAVTDSGFAWKVGLSGELGSAAEGDCLHREENEVWVRVPCWSAVADRTVTRTYSLSEYSTAIRGGSGRITGGSPCRSYGGREYQLQERSTGRTLCTRPKE</sequence>
<keyword evidence="4" id="KW-0547">Nucleotide-binding</keyword>
<evidence type="ECO:0000256" key="3">
    <source>
        <dbReference type="ARBA" id="ARBA00022679"/>
    </source>
</evidence>
<dbReference type="PROSITE" id="PS50011">
    <property type="entry name" value="PROTEIN_KINASE_DOM"/>
    <property type="match status" value="1"/>
</dbReference>
<comment type="caution">
    <text evidence="9">The sequence shown here is derived from an EMBL/GenBank/DDBJ whole genome shotgun (WGS) entry which is preliminary data.</text>
</comment>
<evidence type="ECO:0000256" key="7">
    <source>
        <dbReference type="SAM" id="MobiDB-lite"/>
    </source>
</evidence>
<dbReference type="Gene3D" id="1.10.510.10">
    <property type="entry name" value="Transferase(Phosphotransferase) domain 1"/>
    <property type="match status" value="1"/>
</dbReference>
<feature type="compositionally biased region" description="Basic and acidic residues" evidence="7">
    <location>
        <begin position="314"/>
        <end position="343"/>
    </location>
</feature>
<dbReference type="RefSeq" id="WP_378269041.1">
    <property type="nucleotide sequence ID" value="NZ_JBHTFR010000001.1"/>
</dbReference>
<accession>A0ABP7XVC4</accession>
<organism evidence="9 10">
    <name type="scientific">Actinomadura keratinilytica</name>
    <dbReference type="NCBI Taxonomy" id="547461"/>
    <lineage>
        <taxon>Bacteria</taxon>
        <taxon>Bacillati</taxon>
        <taxon>Actinomycetota</taxon>
        <taxon>Actinomycetes</taxon>
        <taxon>Streptosporangiales</taxon>
        <taxon>Thermomonosporaceae</taxon>
        <taxon>Actinomadura</taxon>
    </lineage>
</organism>
<dbReference type="PANTHER" id="PTHR43289">
    <property type="entry name" value="MITOGEN-ACTIVATED PROTEIN KINASE KINASE KINASE 20-RELATED"/>
    <property type="match status" value="1"/>
</dbReference>
<feature type="region of interest" description="Disordered" evidence="7">
    <location>
        <begin position="297"/>
        <end position="399"/>
    </location>
</feature>
<dbReference type="InterPro" id="IPR008271">
    <property type="entry name" value="Ser/Thr_kinase_AS"/>
</dbReference>
<dbReference type="Gene3D" id="3.30.200.20">
    <property type="entry name" value="Phosphorylase Kinase, domain 1"/>
    <property type="match status" value="1"/>
</dbReference>
<keyword evidence="10" id="KW-1185">Reference proteome</keyword>
<dbReference type="PROSITE" id="PS00108">
    <property type="entry name" value="PROTEIN_KINASE_ST"/>
    <property type="match status" value="1"/>
</dbReference>
<dbReference type="SMART" id="SM00220">
    <property type="entry name" value="S_TKc"/>
    <property type="match status" value="1"/>
</dbReference>
<name>A0ABP7XVC4_9ACTN</name>
<gene>
    <name evidence="9" type="ORF">GCM10022416_00090</name>
</gene>
<dbReference type="InterPro" id="IPR000719">
    <property type="entry name" value="Prot_kinase_dom"/>
</dbReference>
<feature type="domain" description="Protein kinase" evidence="8">
    <location>
        <begin position="47"/>
        <end position="304"/>
    </location>
</feature>
<evidence type="ECO:0000256" key="4">
    <source>
        <dbReference type="ARBA" id="ARBA00022741"/>
    </source>
</evidence>
<protein>
    <recommendedName>
        <fullName evidence="1">non-specific serine/threonine protein kinase</fullName>
        <ecNumber evidence="1">2.7.11.1</ecNumber>
    </recommendedName>
</protein>
<evidence type="ECO:0000256" key="1">
    <source>
        <dbReference type="ARBA" id="ARBA00012513"/>
    </source>
</evidence>
<keyword evidence="5" id="KW-0418">Kinase</keyword>
<evidence type="ECO:0000256" key="6">
    <source>
        <dbReference type="ARBA" id="ARBA00022840"/>
    </source>
</evidence>
<dbReference type="Pfam" id="PF00069">
    <property type="entry name" value="Pkinase"/>
    <property type="match status" value="1"/>
</dbReference>
<evidence type="ECO:0000259" key="8">
    <source>
        <dbReference type="PROSITE" id="PS50011"/>
    </source>
</evidence>
<evidence type="ECO:0000256" key="2">
    <source>
        <dbReference type="ARBA" id="ARBA00022527"/>
    </source>
</evidence>
<dbReference type="Proteomes" id="UP001500266">
    <property type="component" value="Unassembled WGS sequence"/>
</dbReference>
<keyword evidence="2" id="KW-0723">Serine/threonine-protein kinase</keyword>
<evidence type="ECO:0000256" key="5">
    <source>
        <dbReference type="ARBA" id="ARBA00022777"/>
    </source>
</evidence>
<keyword evidence="6" id="KW-0067">ATP-binding</keyword>
<evidence type="ECO:0000313" key="9">
    <source>
        <dbReference type="EMBL" id="GAA4126508.1"/>
    </source>
</evidence>
<reference evidence="10" key="1">
    <citation type="journal article" date="2019" name="Int. J. Syst. Evol. Microbiol.">
        <title>The Global Catalogue of Microorganisms (GCM) 10K type strain sequencing project: providing services to taxonomists for standard genome sequencing and annotation.</title>
        <authorList>
            <consortium name="The Broad Institute Genomics Platform"/>
            <consortium name="The Broad Institute Genome Sequencing Center for Infectious Disease"/>
            <person name="Wu L."/>
            <person name="Ma J."/>
        </authorList>
    </citation>
    <scope>NUCLEOTIDE SEQUENCE [LARGE SCALE GENOMIC DNA]</scope>
    <source>
        <strain evidence="10">JCM 17316</strain>
    </source>
</reference>
<dbReference type="InterPro" id="IPR011009">
    <property type="entry name" value="Kinase-like_dom_sf"/>
</dbReference>
<dbReference type="EMBL" id="BAABDO010000001">
    <property type="protein sequence ID" value="GAA4126508.1"/>
    <property type="molecule type" value="Genomic_DNA"/>
</dbReference>
<dbReference type="EC" id="2.7.11.1" evidence="1"/>
<dbReference type="SUPFAM" id="SSF56112">
    <property type="entry name" value="Protein kinase-like (PK-like)"/>
    <property type="match status" value="1"/>
</dbReference>
<dbReference type="CDD" id="cd14014">
    <property type="entry name" value="STKc_PknB_like"/>
    <property type="match status" value="1"/>
</dbReference>
<keyword evidence="3" id="KW-0808">Transferase</keyword>
<proteinExistence type="predicted"/>
<feature type="compositionally biased region" description="Polar residues" evidence="7">
    <location>
        <begin position="373"/>
        <end position="396"/>
    </location>
</feature>